<dbReference type="Proteomes" id="UP000474777">
    <property type="component" value="Unassembled WGS sequence"/>
</dbReference>
<dbReference type="PANTHER" id="PTHR30576">
    <property type="entry name" value="COLANIC BIOSYNTHESIS UDP-GLUCOSE LIPID CARRIER TRANSFERASE"/>
    <property type="match status" value="1"/>
</dbReference>
<keyword evidence="5 7" id="KW-1133">Transmembrane helix</keyword>
<evidence type="ECO:0000256" key="7">
    <source>
        <dbReference type="SAM" id="Phobius"/>
    </source>
</evidence>
<accession>A0A6B3LVL9</accession>
<dbReference type="GO" id="GO:0016020">
    <property type="term" value="C:membrane"/>
    <property type="evidence" value="ECO:0007669"/>
    <property type="project" value="UniProtKB-SubCell"/>
</dbReference>
<evidence type="ECO:0000256" key="6">
    <source>
        <dbReference type="ARBA" id="ARBA00023136"/>
    </source>
</evidence>
<comment type="caution">
    <text evidence="9">The sequence shown here is derived from an EMBL/GenBank/DDBJ whole genome shotgun (WGS) entry which is preliminary data.</text>
</comment>
<keyword evidence="10" id="KW-1185">Reference proteome</keyword>
<dbReference type="EMBL" id="JAAGWD010000002">
    <property type="protein sequence ID" value="NEM97481.1"/>
    <property type="molecule type" value="Genomic_DNA"/>
</dbReference>
<feature type="transmembrane region" description="Helical" evidence="7">
    <location>
        <begin position="83"/>
        <end position="102"/>
    </location>
</feature>
<dbReference type="AlphaFoldDB" id="A0A6B3LVL9"/>
<reference evidence="9 10" key="1">
    <citation type="submission" date="2020-02" db="EMBL/GenBank/DDBJ databases">
        <authorList>
            <person name="Kim M.K."/>
        </authorList>
    </citation>
    <scope>NUCLEOTIDE SEQUENCE [LARGE SCALE GENOMIC DNA]</scope>
    <source>
        <strain evidence="9 10">BT327</strain>
    </source>
</reference>
<evidence type="ECO:0000256" key="5">
    <source>
        <dbReference type="ARBA" id="ARBA00022989"/>
    </source>
</evidence>
<evidence type="ECO:0000256" key="2">
    <source>
        <dbReference type="ARBA" id="ARBA00006464"/>
    </source>
</evidence>
<feature type="transmembrane region" description="Helical" evidence="7">
    <location>
        <begin position="273"/>
        <end position="295"/>
    </location>
</feature>
<dbReference type="Pfam" id="PF13727">
    <property type="entry name" value="CoA_binding_3"/>
    <property type="match status" value="1"/>
</dbReference>
<comment type="similarity">
    <text evidence="2">Belongs to the bacterial sugar transferase family.</text>
</comment>
<evidence type="ECO:0000256" key="1">
    <source>
        <dbReference type="ARBA" id="ARBA00004141"/>
    </source>
</evidence>
<feature type="transmembrane region" description="Helical" evidence="7">
    <location>
        <begin position="108"/>
        <end position="131"/>
    </location>
</feature>
<dbReference type="InterPro" id="IPR017473">
    <property type="entry name" value="Undecaprenyl-P_gluc_Ptfrase"/>
</dbReference>
<feature type="transmembrane region" description="Helical" evidence="7">
    <location>
        <begin position="44"/>
        <end position="62"/>
    </location>
</feature>
<evidence type="ECO:0000259" key="8">
    <source>
        <dbReference type="Pfam" id="PF02397"/>
    </source>
</evidence>
<gene>
    <name evidence="9" type="ORF">GXP69_07230</name>
</gene>
<proteinExistence type="inferred from homology"/>
<name>A0A6B3LVL9_9BACT</name>
<evidence type="ECO:0000313" key="9">
    <source>
        <dbReference type="EMBL" id="NEM97481.1"/>
    </source>
</evidence>
<evidence type="ECO:0000256" key="4">
    <source>
        <dbReference type="ARBA" id="ARBA00022692"/>
    </source>
</evidence>
<dbReference type="Pfam" id="PF02397">
    <property type="entry name" value="Bac_transf"/>
    <property type="match status" value="1"/>
</dbReference>
<dbReference type="RefSeq" id="WP_163913856.1">
    <property type="nucleotide sequence ID" value="NZ_JAAGWD010000002.1"/>
</dbReference>
<evidence type="ECO:0000313" key="10">
    <source>
        <dbReference type="Proteomes" id="UP000474777"/>
    </source>
</evidence>
<sequence>MPGLYSKYIKPVHAIGDASAIAISIITSYSLLQEKIGPFTTGRLVEIIIFAILAWFFCSSILRSYKFYRVSKVSRVAINAFKVVLFFILLCEAALNISAAEINRHFLLAQYVLLAVLIVSWRITVVTFLRYARRKGYNYRTVIIVGYSKTALDLKRFFTSRPEHGYRFLGFFDDHNVGKPAVLGRFEDIKNFALENGVDEIYCSPYNLKREQIVELLDFVDNNLLRMKFLPEPGELPFNQMKVDFYDVLPILIFRSIPLDDAVNKFIKRAFDIFFSLTVIIFLLSWLLPILGILIKLDSRGPVFFKQYRTGIDNKKFKCWKLRTMTVNSDSDTKQAVRGDSRITAVGAFLRKTSLDELPQFFNVLLGNMSVVGPRPHMLQHTKQYSQIVDKFMVRHFIKPGITGLSQIRGYRGETTDVHQMRGRVKIDIFYLENWSFLLDLKIIVFTVLNIFTGEDNAF</sequence>
<dbReference type="GO" id="GO:0089702">
    <property type="term" value="F:undecaprenyl-phosphate glucose phosphotransferase activity"/>
    <property type="evidence" value="ECO:0007669"/>
    <property type="project" value="UniProtKB-EC"/>
</dbReference>
<evidence type="ECO:0000256" key="3">
    <source>
        <dbReference type="ARBA" id="ARBA00022679"/>
    </source>
</evidence>
<dbReference type="InterPro" id="IPR017475">
    <property type="entry name" value="EPS_sugar_tfrase"/>
</dbReference>
<comment type="subcellular location">
    <subcellularLocation>
        <location evidence="1">Membrane</location>
        <topology evidence="1">Multi-pass membrane protein</topology>
    </subcellularLocation>
</comment>
<keyword evidence="6 7" id="KW-0472">Membrane</keyword>
<dbReference type="InterPro" id="IPR003362">
    <property type="entry name" value="Bact_transf"/>
</dbReference>
<keyword evidence="4 7" id="KW-0812">Transmembrane</keyword>
<dbReference type="NCBIfam" id="TIGR03023">
    <property type="entry name" value="WcaJ_sugtrans"/>
    <property type="match status" value="1"/>
</dbReference>
<dbReference type="EC" id="2.7.8.31" evidence="9"/>
<keyword evidence="3 9" id="KW-0808">Transferase</keyword>
<protein>
    <submittedName>
        <fullName evidence="9">Undecaprenyl-phosphate glucose phosphotransferase</fullName>
        <ecNumber evidence="9">2.7.8.31</ecNumber>
    </submittedName>
</protein>
<organism evidence="9 10">
    <name type="scientific">Pontibacter burrus</name>
    <dbReference type="NCBI Taxonomy" id="2704466"/>
    <lineage>
        <taxon>Bacteria</taxon>
        <taxon>Pseudomonadati</taxon>
        <taxon>Bacteroidota</taxon>
        <taxon>Cytophagia</taxon>
        <taxon>Cytophagales</taxon>
        <taxon>Hymenobacteraceae</taxon>
        <taxon>Pontibacter</taxon>
    </lineage>
</organism>
<dbReference type="NCBIfam" id="TIGR03025">
    <property type="entry name" value="EPS_sugtrans"/>
    <property type="match status" value="1"/>
</dbReference>
<feature type="domain" description="Bacterial sugar transferase" evidence="8">
    <location>
        <begin position="268"/>
        <end position="452"/>
    </location>
</feature>
<dbReference type="PANTHER" id="PTHR30576:SF0">
    <property type="entry name" value="UNDECAPRENYL-PHOSPHATE N-ACETYLGALACTOSAMINYL 1-PHOSPHATE TRANSFERASE-RELATED"/>
    <property type="match status" value="1"/>
</dbReference>
<dbReference type="Gene3D" id="3.40.50.720">
    <property type="entry name" value="NAD(P)-binding Rossmann-like Domain"/>
    <property type="match status" value="1"/>
</dbReference>